<name>A0A178WF41_ARATH</name>
<dbReference type="Proteomes" id="UP000078284">
    <property type="component" value="Chromosome 1"/>
</dbReference>
<gene>
    <name evidence="1" type="ordered locus">AXX17_At1g19250</name>
</gene>
<proteinExistence type="predicted"/>
<evidence type="ECO:0000313" key="2">
    <source>
        <dbReference type="Proteomes" id="UP000078284"/>
    </source>
</evidence>
<evidence type="ECO:0000313" key="1">
    <source>
        <dbReference type="EMBL" id="OAP16744.1"/>
    </source>
</evidence>
<accession>A0A178WF41</accession>
<dbReference type="ExpressionAtlas" id="A0A178WF41">
    <property type="expression patterns" value="baseline and differential"/>
</dbReference>
<reference evidence="2" key="1">
    <citation type="journal article" date="2016" name="Proc. Natl. Acad. Sci. U.S.A.">
        <title>Chromosome-level assembly of Arabidopsis thaliana Ler reveals the extent of translocation and inversion polymorphisms.</title>
        <authorList>
            <person name="Zapata L."/>
            <person name="Ding J."/>
            <person name="Willing E.M."/>
            <person name="Hartwig B."/>
            <person name="Bezdan D."/>
            <person name="Jiao W.B."/>
            <person name="Patel V."/>
            <person name="Velikkakam James G."/>
            <person name="Koornneef M."/>
            <person name="Ossowski S."/>
            <person name="Schneeberger K."/>
        </authorList>
    </citation>
    <scope>NUCLEOTIDE SEQUENCE [LARGE SCALE GENOMIC DNA]</scope>
    <source>
        <strain evidence="2">cv. Landsberg erecta</strain>
    </source>
</reference>
<dbReference type="AlphaFoldDB" id="A0A178WF41"/>
<dbReference type="EMBL" id="LUHQ01000001">
    <property type="protein sequence ID" value="OAP16744.1"/>
    <property type="molecule type" value="Genomic_DNA"/>
</dbReference>
<organism evidence="1 2">
    <name type="scientific">Arabidopsis thaliana</name>
    <name type="common">Mouse-ear cress</name>
    <dbReference type="NCBI Taxonomy" id="3702"/>
    <lineage>
        <taxon>Eukaryota</taxon>
        <taxon>Viridiplantae</taxon>
        <taxon>Streptophyta</taxon>
        <taxon>Embryophyta</taxon>
        <taxon>Tracheophyta</taxon>
        <taxon>Spermatophyta</taxon>
        <taxon>Magnoliopsida</taxon>
        <taxon>eudicotyledons</taxon>
        <taxon>Gunneridae</taxon>
        <taxon>Pentapetalae</taxon>
        <taxon>rosids</taxon>
        <taxon>malvids</taxon>
        <taxon>Brassicales</taxon>
        <taxon>Brassicaceae</taxon>
        <taxon>Camelineae</taxon>
        <taxon>Arabidopsis</taxon>
    </lineage>
</organism>
<comment type="caution">
    <text evidence="1">The sequence shown here is derived from an EMBL/GenBank/DDBJ whole genome shotgun (WGS) entry which is preliminary data.</text>
</comment>
<protein>
    <submittedName>
        <fullName evidence="1">Uncharacterized protein</fullName>
    </submittedName>
</protein>
<sequence>MICSSKGTVVIATRSSFPRLLNRIQNRNDVPISVIATRRSSMSVEVFPMRLKSSQEKRKMNIGCGVSPSSPTTTVVDEEVAIRRKLAMRRVLEDNGGDGSSVRDFSLFTTKRGDTLFTQSWTPVDSAKNRSILVLSVIDE</sequence>